<dbReference type="RefSeq" id="WP_039714333.1">
    <property type="nucleotide sequence ID" value="NZ_JTJC03000008.1"/>
</dbReference>
<evidence type="ECO:0000259" key="1">
    <source>
        <dbReference type="Pfam" id="PF00535"/>
    </source>
</evidence>
<dbReference type="SUPFAM" id="SSF53448">
    <property type="entry name" value="Nucleotide-diphospho-sugar transferases"/>
    <property type="match status" value="1"/>
</dbReference>
<dbReference type="PANTHER" id="PTHR43685:SF2">
    <property type="entry name" value="GLYCOSYLTRANSFERASE 2-LIKE DOMAIN-CONTAINING PROTEIN"/>
    <property type="match status" value="1"/>
</dbReference>
<dbReference type="Gene3D" id="3.90.550.10">
    <property type="entry name" value="Spore Coat Polysaccharide Biosynthesis Protein SpsA, Chain A"/>
    <property type="match status" value="1"/>
</dbReference>
<dbReference type="CDD" id="cd00761">
    <property type="entry name" value="Glyco_tranf_GTA_type"/>
    <property type="match status" value="1"/>
</dbReference>
<proteinExistence type="predicted"/>
<dbReference type="EMBL" id="JTJC03000008">
    <property type="protein sequence ID" value="NHC37423.1"/>
    <property type="molecule type" value="Genomic_DNA"/>
</dbReference>
<dbReference type="Proteomes" id="UP000031532">
    <property type="component" value="Unassembled WGS sequence"/>
</dbReference>
<dbReference type="InterPro" id="IPR001173">
    <property type="entry name" value="Glyco_trans_2-like"/>
</dbReference>
<dbReference type="AlphaFoldDB" id="A0A9X5I6B5"/>
<sequence>MNKVSIVIPVYGAERYVSDAVQSALQQTYENIEILIVDDGSLDKSIEICQKFTDSRIKIIRQKNRGLPGARNTGIRHAQGKYIGFLDADDIWLPEKVEKHVNHLNNSRDVGVSFSYSAFINEDGEPLGTYQKPKFRDITPAYLLCRNPIGNGSAGIIRREAFAAIRFQDNLHGTVEDFYFDERLRHSNADATDFDCWLRIAIQAGWKIEGIPQVLTLYRVTSQSLSANMLKQLDAIEKVLEKTHSYAPEIVDLWGSRAKAVYQRHIARRAITQKSRDLAIKMSHQAIATDWRILIEEPQRTYSTLAAAYLLQLLPLSIYNQIEGFAFKIAGAIQKQRIIAEQSQI</sequence>
<accession>A0A9X5I6B5</accession>
<evidence type="ECO:0000313" key="3">
    <source>
        <dbReference type="Proteomes" id="UP000031532"/>
    </source>
</evidence>
<dbReference type="InterPro" id="IPR029044">
    <property type="entry name" value="Nucleotide-diphossugar_trans"/>
</dbReference>
<comment type="caution">
    <text evidence="2">The sequence shown here is derived from an EMBL/GenBank/DDBJ whole genome shotgun (WGS) entry which is preliminary data.</text>
</comment>
<evidence type="ECO:0000313" key="2">
    <source>
        <dbReference type="EMBL" id="NHC37423.1"/>
    </source>
</evidence>
<dbReference type="OrthoDB" id="9812327at2"/>
<keyword evidence="3" id="KW-1185">Reference proteome</keyword>
<dbReference type="InterPro" id="IPR050834">
    <property type="entry name" value="Glycosyltransf_2"/>
</dbReference>
<feature type="domain" description="Glycosyltransferase 2-like" evidence="1">
    <location>
        <begin position="5"/>
        <end position="164"/>
    </location>
</feature>
<gene>
    <name evidence="2" type="ORF">QH73_0022770</name>
</gene>
<organism evidence="2 3">
    <name type="scientific">Scytonema millei VB511283</name>
    <dbReference type="NCBI Taxonomy" id="1245923"/>
    <lineage>
        <taxon>Bacteria</taxon>
        <taxon>Bacillati</taxon>
        <taxon>Cyanobacteriota</taxon>
        <taxon>Cyanophyceae</taxon>
        <taxon>Nostocales</taxon>
        <taxon>Scytonemataceae</taxon>
        <taxon>Scytonema</taxon>
    </lineage>
</organism>
<protein>
    <submittedName>
        <fullName evidence="2">Glycosyltransferase family 2 protein</fullName>
    </submittedName>
</protein>
<reference evidence="2 3" key="1">
    <citation type="journal article" date="2015" name="Genome Announc.">
        <title>Draft Genome Sequence of the Terrestrial Cyanobacterium Scytonema millei VB511283, Isolated from Eastern India.</title>
        <authorList>
            <person name="Sen D."/>
            <person name="Chandrababunaidu M.M."/>
            <person name="Singh D."/>
            <person name="Sanghi N."/>
            <person name="Ghorai A."/>
            <person name="Mishra G.P."/>
            <person name="Madduluri M."/>
            <person name="Adhikary S.P."/>
            <person name="Tripathy S."/>
        </authorList>
    </citation>
    <scope>NUCLEOTIDE SEQUENCE [LARGE SCALE GENOMIC DNA]</scope>
    <source>
        <strain evidence="2 3">VB511283</strain>
    </source>
</reference>
<dbReference type="PANTHER" id="PTHR43685">
    <property type="entry name" value="GLYCOSYLTRANSFERASE"/>
    <property type="match status" value="1"/>
</dbReference>
<dbReference type="Pfam" id="PF00535">
    <property type="entry name" value="Glycos_transf_2"/>
    <property type="match status" value="1"/>
</dbReference>
<name>A0A9X5I6B5_9CYAN</name>